<dbReference type="PANTHER" id="PTHR30606">
    <property type="entry name" value="LIPID A BIOSYNTHESIS LAUROYL ACYLTRANSFERASE"/>
    <property type="match status" value="1"/>
</dbReference>
<keyword evidence="6 8" id="KW-0012">Acyltransferase</keyword>
<evidence type="ECO:0000256" key="6">
    <source>
        <dbReference type="ARBA" id="ARBA00023315"/>
    </source>
</evidence>
<protein>
    <submittedName>
        <fullName evidence="8">Acyltransferase</fullName>
    </submittedName>
</protein>
<keyword evidence="4" id="KW-0808">Transferase</keyword>
<comment type="caution">
    <text evidence="8">The sequence shown here is derived from an EMBL/GenBank/DDBJ whole genome shotgun (WGS) entry which is preliminary data.</text>
</comment>
<reference evidence="8" key="1">
    <citation type="journal article" date="2007" name="Int. J. Syst. Evol. Microbiol.">
        <title>Luteimonas composti sp. nov., a moderately thermophilic bacterium isolated from food waste.</title>
        <authorList>
            <person name="Young C.C."/>
            <person name="Kampfer P."/>
            <person name="Chen W.M."/>
            <person name="Yen W.S."/>
            <person name="Arun A.B."/>
            <person name="Lai W.A."/>
            <person name="Shen F.T."/>
            <person name="Rekha P.D."/>
            <person name="Lin K.Y."/>
            <person name="Chou J.H."/>
        </authorList>
    </citation>
    <scope>NUCLEOTIDE SEQUENCE</scope>
    <source>
        <strain evidence="8">CC-YY355</strain>
    </source>
</reference>
<name>A0ABT6MT21_9GAMM</name>
<feature type="region of interest" description="Disordered" evidence="7">
    <location>
        <begin position="306"/>
        <end position="338"/>
    </location>
</feature>
<evidence type="ECO:0000313" key="8">
    <source>
        <dbReference type="EMBL" id="MDH7453750.1"/>
    </source>
</evidence>
<evidence type="ECO:0000256" key="4">
    <source>
        <dbReference type="ARBA" id="ARBA00022679"/>
    </source>
</evidence>
<comment type="subcellular location">
    <subcellularLocation>
        <location evidence="1">Cell inner membrane</location>
    </subcellularLocation>
</comment>
<sequence>MSVDWKQRPEGGGRIGAWTMRMVGRYGGRPLARLLLYPISLYFLLRRGPERRASIDFLGRALGRPATLLDGARHVHAFASTILDRVFLLDGEERRFRIEVSGLEALAAKVDEGRGVLLFGSHLGSFEVMRVLSRKRPGLKLRVVLDKAHSKAVTQVLDALAPEIAAGVIDAGQDGPALMLQIQQAASEGALVALLVDRALPGQRAVRVPFFGAPARFPLAPWQMAAVLRLPVMLGFGLYLGGNRYRLAFEEFSDGIDLPRGRRDEALATLIERYAGRLEHHARHAPYNWFNFYDFWHVDEHEQAPHAAPAGVPSGAPAGGLPGPVRGAAAGLGAGRPR</sequence>
<evidence type="ECO:0000256" key="1">
    <source>
        <dbReference type="ARBA" id="ARBA00004533"/>
    </source>
</evidence>
<dbReference type="GO" id="GO:0016746">
    <property type="term" value="F:acyltransferase activity"/>
    <property type="evidence" value="ECO:0007669"/>
    <property type="project" value="UniProtKB-KW"/>
</dbReference>
<feature type="compositionally biased region" description="Low complexity" evidence="7">
    <location>
        <begin position="306"/>
        <end position="316"/>
    </location>
</feature>
<accession>A0ABT6MT21</accession>
<gene>
    <name evidence="8" type="ORF">QF205_11825</name>
</gene>
<proteinExistence type="predicted"/>
<evidence type="ECO:0000313" key="9">
    <source>
        <dbReference type="Proteomes" id="UP001160550"/>
    </source>
</evidence>
<dbReference type="Pfam" id="PF03279">
    <property type="entry name" value="Lip_A_acyltrans"/>
    <property type="match status" value="1"/>
</dbReference>
<evidence type="ECO:0000256" key="2">
    <source>
        <dbReference type="ARBA" id="ARBA00022475"/>
    </source>
</evidence>
<dbReference type="InterPro" id="IPR014548">
    <property type="entry name" value="Ac_Trasf"/>
</dbReference>
<dbReference type="CDD" id="cd07984">
    <property type="entry name" value="LPLAT_LABLAT-like"/>
    <property type="match status" value="1"/>
</dbReference>
<dbReference type="InterPro" id="IPR004960">
    <property type="entry name" value="LipA_acyltrans"/>
</dbReference>
<organism evidence="8 9">
    <name type="scientific">Luteimonas composti</name>
    <dbReference type="NCBI Taxonomy" id="398257"/>
    <lineage>
        <taxon>Bacteria</taxon>
        <taxon>Pseudomonadati</taxon>
        <taxon>Pseudomonadota</taxon>
        <taxon>Gammaproteobacteria</taxon>
        <taxon>Lysobacterales</taxon>
        <taxon>Lysobacteraceae</taxon>
        <taxon>Luteimonas</taxon>
    </lineage>
</organism>
<dbReference type="EMBL" id="JARYGX010000023">
    <property type="protein sequence ID" value="MDH7453750.1"/>
    <property type="molecule type" value="Genomic_DNA"/>
</dbReference>
<keyword evidence="2" id="KW-1003">Cell membrane</keyword>
<evidence type="ECO:0000256" key="5">
    <source>
        <dbReference type="ARBA" id="ARBA00023136"/>
    </source>
</evidence>
<keyword evidence="5" id="KW-0472">Membrane</keyword>
<dbReference type="RefSeq" id="WP_280942965.1">
    <property type="nucleotide sequence ID" value="NZ_JARYGX010000023.1"/>
</dbReference>
<keyword evidence="3" id="KW-0997">Cell inner membrane</keyword>
<evidence type="ECO:0000256" key="7">
    <source>
        <dbReference type="SAM" id="MobiDB-lite"/>
    </source>
</evidence>
<dbReference type="PIRSF" id="PIRSF028561">
    <property type="entry name" value="Ac_Trasf"/>
    <property type="match status" value="1"/>
</dbReference>
<keyword evidence="9" id="KW-1185">Reference proteome</keyword>
<evidence type="ECO:0000256" key="3">
    <source>
        <dbReference type="ARBA" id="ARBA00022519"/>
    </source>
</evidence>
<dbReference type="PANTHER" id="PTHR30606:SF9">
    <property type="entry name" value="LIPID A BIOSYNTHESIS LAUROYLTRANSFERASE"/>
    <property type="match status" value="1"/>
</dbReference>
<reference evidence="8" key="2">
    <citation type="submission" date="2023-04" db="EMBL/GenBank/DDBJ databases">
        <authorList>
            <person name="Sun J.-Q."/>
        </authorList>
    </citation>
    <scope>NUCLEOTIDE SEQUENCE</scope>
    <source>
        <strain evidence="8">CC-YY355</strain>
    </source>
</reference>
<dbReference type="Proteomes" id="UP001160550">
    <property type="component" value="Unassembled WGS sequence"/>
</dbReference>